<accession>A0A3D9LH27</accession>
<dbReference type="EMBL" id="QREG01000001">
    <property type="protein sequence ID" value="REE05701.1"/>
    <property type="molecule type" value="Genomic_DNA"/>
</dbReference>
<dbReference type="Proteomes" id="UP000256779">
    <property type="component" value="Unassembled WGS sequence"/>
</dbReference>
<evidence type="ECO:0000313" key="1">
    <source>
        <dbReference type="EMBL" id="REE05701.1"/>
    </source>
</evidence>
<keyword evidence="2" id="KW-1185">Reference proteome</keyword>
<dbReference type="InterPro" id="IPR018616">
    <property type="entry name" value="GUCD1"/>
</dbReference>
<dbReference type="OrthoDB" id="9805906at2"/>
<sequence>MDVKTLRFDIHAQPNDETCGPTCLQAVYQYHDDTIELSEVIATVKTLQTGGTLGVMLGNHALARGYQATLFTYNLKMFDPSWFTGEVDLNAKLKEQRKHKTSKKFQVATDAYLRFLELGGKIRFKELNTKLIKRILNQGNPILTGLSATYLYNCPREIGELNEYHDIKGEPMGHFVVIYGYDIASKTVHIADPLKANPISETQHYEVTLQRVINSILLGILTYDANLLVIHPKNV</sequence>
<comment type="caution">
    <text evidence="1">The sequence shown here is derived from an EMBL/GenBank/DDBJ whole genome shotgun (WGS) entry which is preliminary data.</text>
</comment>
<evidence type="ECO:0000313" key="2">
    <source>
        <dbReference type="Proteomes" id="UP000256779"/>
    </source>
</evidence>
<organism evidence="1 2">
    <name type="scientific">Marinoscillum furvescens DSM 4134</name>
    <dbReference type="NCBI Taxonomy" id="1122208"/>
    <lineage>
        <taxon>Bacteria</taxon>
        <taxon>Pseudomonadati</taxon>
        <taxon>Bacteroidota</taxon>
        <taxon>Cytophagia</taxon>
        <taxon>Cytophagales</taxon>
        <taxon>Reichenbachiellaceae</taxon>
        <taxon>Marinoscillum</taxon>
    </lineage>
</organism>
<dbReference type="AlphaFoldDB" id="A0A3D9LH27"/>
<name>A0A3D9LH27_MARFU</name>
<dbReference type="Gene3D" id="3.90.70.10">
    <property type="entry name" value="Cysteine proteinases"/>
    <property type="match status" value="1"/>
</dbReference>
<protein>
    <submittedName>
        <fullName evidence="1">Peptidase C39-like protein</fullName>
    </submittedName>
</protein>
<gene>
    <name evidence="1" type="ORF">C7460_101218</name>
</gene>
<dbReference type="Pfam" id="PF09778">
    <property type="entry name" value="Guanylate_cyc_2"/>
    <property type="match status" value="1"/>
</dbReference>
<proteinExistence type="predicted"/>
<reference evidence="1 2" key="1">
    <citation type="submission" date="2018-07" db="EMBL/GenBank/DDBJ databases">
        <title>Genomic Encyclopedia of Type Strains, Phase IV (KMG-IV): sequencing the most valuable type-strain genomes for metagenomic binning, comparative biology and taxonomic classification.</title>
        <authorList>
            <person name="Goeker M."/>
        </authorList>
    </citation>
    <scope>NUCLEOTIDE SEQUENCE [LARGE SCALE GENOMIC DNA]</scope>
    <source>
        <strain evidence="1 2">DSM 4134</strain>
    </source>
</reference>
<dbReference type="RefSeq" id="WP_115866209.1">
    <property type="nucleotide sequence ID" value="NZ_QREG01000001.1"/>
</dbReference>